<evidence type="ECO:0000256" key="4">
    <source>
        <dbReference type="ARBA" id="ARBA00023159"/>
    </source>
</evidence>
<evidence type="ECO:0000256" key="7">
    <source>
        <dbReference type="RuleBase" id="RU364059"/>
    </source>
</evidence>
<proteinExistence type="inferred from homology"/>
<name>A0A4P9Y3G9_9FUNG</name>
<reference evidence="10" key="1">
    <citation type="journal article" date="2018" name="Nat. Microbiol.">
        <title>Leveraging single-cell genomics to expand the fungal tree of life.</title>
        <authorList>
            <person name="Ahrendt S.R."/>
            <person name="Quandt C.A."/>
            <person name="Ciobanu D."/>
            <person name="Clum A."/>
            <person name="Salamov A."/>
            <person name="Andreopoulos B."/>
            <person name="Cheng J.F."/>
            <person name="Woyke T."/>
            <person name="Pelin A."/>
            <person name="Henrissat B."/>
            <person name="Reynolds N.K."/>
            <person name="Benny G.L."/>
            <person name="Smith M.E."/>
            <person name="James T.Y."/>
            <person name="Grigoriev I.V."/>
        </authorList>
    </citation>
    <scope>NUCLEOTIDE SEQUENCE [LARGE SCALE GENOMIC DNA]</scope>
</reference>
<sequence length="656" mass="72326">MDLPGSFDPTSSTTSMITRLEKLQDVVRQTRKDLGPKDGPAITAHPFGHVNIRQVREEMAGAVADMRSILTDHRDMLASVGDSGMSEVNSLRNLLSSFKGQMVHDLATDQARIEAGKCRDAFLAGCTDKASRDTRIFQAVEKAALSLGLQFYGNTGEGDGTSSAMIAGNILVLDMESTHNGRFITKVAYANGDNASPALNHVLARRLEQEDVKGFTLDLALLSVPERLANDFESQEDLSHSLNALQKDLASFYPREAFGSLATVLNYGHGLPLPDILHPGPGLAYWASAPTLLTVEDWESVNRAIQASEIHDSFNHFHRVHFTLERTISQSISEESLLADTATSTSSLLDTSIPSWLASDADGDTVAPGLRVYQVVAEDDSILLNSPPRWLEPTIPKDGEWGTHFKAILEPPVLLTQGVVRELAALIHQDLGDAMEVGGDGPEGLESSPALLSALYQEFSREGGERKVDRSTSVTHPTMLIQGSSWIHDFDLQAPSHEPVYQVSQVPFTAPRHFFQVMRLIRRHLEMNQLLKSCHGYPVSDSLLSEEERATMDHIPITVRPSPFMDHLTVRFTPPRSSMAVHLEVRMDPSTSLTTVRRVPFPDVTEGEGEEEDASMSMILNAVCHAEKMDEVLRRTGSLGLLVYWLLKRFEEQSDF</sequence>
<evidence type="ECO:0000259" key="8">
    <source>
        <dbReference type="Pfam" id="PF10744"/>
    </source>
</evidence>
<protein>
    <recommendedName>
        <fullName evidence="7">Mediator of RNA polymerase II transcription subunit 1</fullName>
    </recommendedName>
    <alternativeName>
        <fullName evidence="7">Mediator complex subunit 1</fullName>
    </alternativeName>
</protein>
<gene>
    <name evidence="9" type="ORF">BJ684DRAFT_20815</name>
</gene>
<keyword evidence="10" id="KW-1185">Reference proteome</keyword>
<keyword evidence="4 7" id="KW-0010">Activator</keyword>
<comment type="function">
    <text evidence="7">Component of the Mediator complex, a coactivator involved in the regulated transcription of nearly all RNA polymerase II-dependent genes. Mediator functions as a bridge to convey information from gene-specific regulatory proteins to the basal RNA polymerase II transcription machinery. Mediator is recruited to promoters by direct interactions with regulatory proteins and serves as a scaffold for the assembly of a functional preinitiation complex with RNA polymerase II and the general transcription factors.</text>
</comment>
<evidence type="ECO:0000256" key="6">
    <source>
        <dbReference type="ARBA" id="ARBA00023242"/>
    </source>
</evidence>
<dbReference type="AlphaFoldDB" id="A0A4P9Y3G9"/>
<dbReference type="Proteomes" id="UP000267251">
    <property type="component" value="Unassembled WGS sequence"/>
</dbReference>
<dbReference type="InterPro" id="IPR019680">
    <property type="entry name" value="Mediator_Med1"/>
</dbReference>
<organism evidence="9 10">
    <name type="scientific">Piptocephalis cylindrospora</name>
    <dbReference type="NCBI Taxonomy" id="1907219"/>
    <lineage>
        <taxon>Eukaryota</taxon>
        <taxon>Fungi</taxon>
        <taxon>Fungi incertae sedis</taxon>
        <taxon>Zoopagomycota</taxon>
        <taxon>Zoopagomycotina</taxon>
        <taxon>Zoopagomycetes</taxon>
        <taxon>Zoopagales</taxon>
        <taxon>Piptocephalidaceae</taxon>
        <taxon>Piptocephalis</taxon>
    </lineage>
</organism>
<dbReference type="OrthoDB" id="2281547at2759"/>
<comment type="subcellular location">
    <subcellularLocation>
        <location evidence="1 7">Nucleus</location>
    </subcellularLocation>
</comment>
<comment type="similarity">
    <text evidence="2 7">Belongs to the Mediator complex subunit 1 family.</text>
</comment>
<dbReference type="GO" id="GO:0003712">
    <property type="term" value="F:transcription coregulator activity"/>
    <property type="evidence" value="ECO:0007669"/>
    <property type="project" value="InterPro"/>
</dbReference>
<evidence type="ECO:0000313" key="10">
    <source>
        <dbReference type="Proteomes" id="UP000267251"/>
    </source>
</evidence>
<evidence type="ECO:0000256" key="3">
    <source>
        <dbReference type="ARBA" id="ARBA00023015"/>
    </source>
</evidence>
<dbReference type="GO" id="GO:0045944">
    <property type="term" value="P:positive regulation of transcription by RNA polymerase II"/>
    <property type="evidence" value="ECO:0007669"/>
    <property type="project" value="UniProtKB-ARBA"/>
</dbReference>
<keyword evidence="6 7" id="KW-0539">Nucleus</keyword>
<evidence type="ECO:0000256" key="1">
    <source>
        <dbReference type="ARBA" id="ARBA00004123"/>
    </source>
</evidence>
<evidence type="ECO:0000313" key="9">
    <source>
        <dbReference type="EMBL" id="RKP12661.1"/>
    </source>
</evidence>
<dbReference type="GO" id="GO:0016592">
    <property type="term" value="C:mediator complex"/>
    <property type="evidence" value="ECO:0007669"/>
    <property type="project" value="InterPro"/>
</dbReference>
<dbReference type="EMBL" id="KZ988249">
    <property type="protein sequence ID" value="RKP12661.1"/>
    <property type="molecule type" value="Genomic_DNA"/>
</dbReference>
<feature type="domain" description="Mediator complex subunit Med1" evidence="8">
    <location>
        <begin position="138"/>
        <end position="534"/>
    </location>
</feature>
<evidence type="ECO:0000256" key="2">
    <source>
        <dbReference type="ARBA" id="ARBA00006210"/>
    </source>
</evidence>
<keyword evidence="3 7" id="KW-0805">Transcription regulation</keyword>
<keyword evidence="5 7" id="KW-0804">Transcription</keyword>
<accession>A0A4P9Y3G9</accession>
<dbReference type="Pfam" id="PF10744">
    <property type="entry name" value="Med1"/>
    <property type="match status" value="1"/>
</dbReference>
<evidence type="ECO:0000256" key="5">
    <source>
        <dbReference type="ARBA" id="ARBA00023163"/>
    </source>
</evidence>